<organism evidence="3 4">
    <name type="scientific">Penicillium atrosanguineum</name>
    <dbReference type="NCBI Taxonomy" id="1132637"/>
    <lineage>
        <taxon>Eukaryota</taxon>
        <taxon>Fungi</taxon>
        <taxon>Dikarya</taxon>
        <taxon>Ascomycota</taxon>
        <taxon>Pezizomycotina</taxon>
        <taxon>Eurotiomycetes</taxon>
        <taxon>Eurotiomycetidae</taxon>
        <taxon>Eurotiales</taxon>
        <taxon>Aspergillaceae</taxon>
        <taxon>Penicillium</taxon>
    </lineage>
</organism>
<accession>A0A9W9U217</accession>
<evidence type="ECO:0000313" key="4">
    <source>
        <dbReference type="Proteomes" id="UP001147746"/>
    </source>
</evidence>
<gene>
    <name evidence="3" type="ORF">N7476_008793</name>
</gene>
<evidence type="ECO:0000313" key="3">
    <source>
        <dbReference type="EMBL" id="KAJ5308137.1"/>
    </source>
</evidence>
<dbReference type="PANTHER" id="PTHR11075">
    <property type="entry name" value="PEPTIDE CHAIN RELEASE FACTOR"/>
    <property type="match status" value="1"/>
</dbReference>
<dbReference type="AlphaFoldDB" id="A0A9W9U217"/>
<dbReference type="OrthoDB" id="270639at2759"/>
<feature type="region of interest" description="Disordered" evidence="1">
    <location>
        <begin position="169"/>
        <end position="215"/>
    </location>
</feature>
<dbReference type="Pfam" id="PF00472">
    <property type="entry name" value="RF-1"/>
    <property type="match status" value="1"/>
</dbReference>
<dbReference type="InterPro" id="IPR052104">
    <property type="entry name" value="Mito_Release_Factor_mL62"/>
</dbReference>
<comment type="caution">
    <text evidence="3">The sequence shown here is derived from an EMBL/GenBank/DDBJ whole genome shotgun (WGS) entry which is preliminary data.</text>
</comment>
<keyword evidence="4" id="KW-1185">Reference proteome</keyword>
<dbReference type="GO" id="GO:0016150">
    <property type="term" value="F:translation release factor activity, codon nonspecific"/>
    <property type="evidence" value="ECO:0007669"/>
    <property type="project" value="TreeGrafter"/>
</dbReference>
<dbReference type="InterPro" id="IPR000352">
    <property type="entry name" value="Pep_chain_release_fac_I"/>
</dbReference>
<evidence type="ECO:0000259" key="2">
    <source>
        <dbReference type="Pfam" id="PF00472"/>
    </source>
</evidence>
<dbReference type="GO" id="GO:0005762">
    <property type="term" value="C:mitochondrial large ribosomal subunit"/>
    <property type="evidence" value="ECO:0007669"/>
    <property type="project" value="TreeGrafter"/>
</dbReference>
<evidence type="ECO:0000256" key="1">
    <source>
        <dbReference type="SAM" id="MobiDB-lite"/>
    </source>
</evidence>
<dbReference type="PANTHER" id="PTHR11075:SF54">
    <property type="entry name" value="LARGE RIBOSOMAL SUBUNIT PROTEIN ML62"/>
    <property type="match status" value="1"/>
</dbReference>
<dbReference type="EMBL" id="JAPZBO010000008">
    <property type="protein sequence ID" value="KAJ5308137.1"/>
    <property type="molecule type" value="Genomic_DNA"/>
</dbReference>
<reference evidence="3" key="1">
    <citation type="submission" date="2022-12" db="EMBL/GenBank/DDBJ databases">
        <authorList>
            <person name="Petersen C."/>
        </authorList>
    </citation>
    <scope>NUCLEOTIDE SEQUENCE</scope>
    <source>
        <strain evidence="3">IBT 21472</strain>
    </source>
</reference>
<protein>
    <recommendedName>
        <fullName evidence="2">Prokaryotic-type class I peptide chain release factors domain-containing protein</fullName>
    </recommendedName>
</protein>
<feature type="non-terminal residue" evidence="3">
    <location>
        <position position="1"/>
    </location>
</feature>
<feature type="compositionally biased region" description="Basic residues" evidence="1">
    <location>
        <begin position="195"/>
        <end position="206"/>
    </location>
</feature>
<dbReference type="Gene3D" id="3.30.160.20">
    <property type="match status" value="1"/>
</dbReference>
<proteinExistence type="predicted"/>
<dbReference type="GO" id="GO:0004045">
    <property type="term" value="F:peptidyl-tRNA hydrolase activity"/>
    <property type="evidence" value="ECO:0007669"/>
    <property type="project" value="TreeGrafter"/>
</dbReference>
<dbReference type="SUPFAM" id="SSF110916">
    <property type="entry name" value="Peptidyl-tRNA hydrolase domain-like"/>
    <property type="match status" value="1"/>
</dbReference>
<feature type="domain" description="Prokaryotic-type class I peptide chain release factors" evidence="2">
    <location>
        <begin position="76"/>
        <end position="206"/>
    </location>
</feature>
<reference evidence="3" key="2">
    <citation type="journal article" date="2023" name="IMA Fungus">
        <title>Comparative genomic study of the Penicillium genus elucidates a diverse pangenome and 15 lateral gene transfer events.</title>
        <authorList>
            <person name="Petersen C."/>
            <person name="Sorensen T."/>
            <person name="Nielsen M.R."/>
            <person name="Sondergaard T.E."/>
            <person name="Sorensen J.L."/>
            <person name="Fitzpatrick D.A."/>
            <person name="Frisvad J.C."/>
            <person name="Nielsen K.L."/>
        </authorList>
    </citation>
    <scope>NUCLEOTIDE SEQUENCE</scope>
    <source>
        <strain evidence="3">IBT 21472</strain>
    </source>
</reference>
<sequence length="215" mass="24113">TYSTSIASSSFYCQVYTQGKTRGRAMLRQLQPLQHFRRFASSVPSVAPGSHASTKSADLDFELARQWLKSLNSRTIPRHLGQISFSRSSGPGGQNVNKVNSKATLKLPLDILLSRVPLVLHAPLRVSRYAVSQGQALLIQSDESRKQASNVDSCYDKLHQLLRSTAEEVIPGETSPEQQKRVRDLQRAQNEARLQGKKFQSKKKSDRRSSRSDYD</sequence>
<name>A0A9W9U217_9EURO</name>
<dbReference type="GO" id="GO:0070126">
    <property type="term" value="P:mitochondrial translational termination"/>
    <property type="evidence" value="ECO:0007669"/>
    <property type="project" value="TreeGrafter"/>
</dbReference>
<dbReference type="Proteomes" id="UP001147746">
    <property type="component" value="Unassembled WGS sequence"/>
</dbReference>